<protein>
    <submittedName>
        <fullName evidence="1">Uncharacterized protein</fullName>
    </submittedName>
</protein>
<organism evidence="1 2">
    <name type="scientific">Mucuna pruriens</name>
    <name type="common">Velvet bean</name>
    <name type="synonym">Dolichos pruriens</name>
    <dbReference type="NCBI Taxonomy" id="157652"/>
    <lineage>
        <taxon>Eukaryota</taxon>
        <taxon>Viridiplantae</taxon>
        <taxon>Streptophyta</taxon>
        <taxon>Embryophyta</taxon>
        <taxon>Tracheophyta</taxon>
        <taxon>Spermatophyta</taxon>
        <taxon>Magnoliopsida</taxon>
        <taxon>eudicotyledons</taxon>
        <taxon>Gunneridae</taxon>
        <taxon>Pentapetalae</taxon>
        <taxon>rosids</taxon>
        <taxon>fabids</taxon>
        <taxon>Fabales</taxon>
        <taxon>Fabaceae</taxon>
        <taxon>Papilionoideae</taxon>
        <taxon>50 kb inversion clade</taxon>
        <taxon>NPAAA clade</taxon>
        <taxon>indigoferoid/millettioid clade</taxon>
        <taxon>Phaseoleae</taxon>
        <taxon>Mucuna</taxon>
    </lineage>
</organism>
<dbReference type="EMBL" id="QJKJ01001846">
    <property type="protein sequence ID" value="RDY05605.1"/>
    <property type="molecule type" value="Genomic_DNA"/>
</dbReference>
<dbReference type="Proteomes" id="UP000257109">
    <property type="component" value="Unassembled WGS sequence"/>
</dbReference>
<reference evidence="1" key="1">
    <citation type="submission" date="2018-05" db="EMBL/GenBank/DDBJ databases">
        <title>Draft genome of Mucuna pruriens seed.</title>
        <authorList>
            <person name="Nnadi N.E."/>
            <person name="Vos R."/>
            <person name="Hasami M.H."/>
            <person name="Devisetty U.K."/>
            <person name="Aguiy J.C."/>
        </authorList>
    </citation>
    <scope>NUCLEOTIDE SEQUENCE [LARGE SCALE GENOMIC DNA]</scope>
    <source>
        <strain evidence="1">JCA_2017</strain>
    </source>
</reference>
<dbReference type="OrthoDB" id="1432277at2759"/>
<evidence type="ECO:0000313" key="1">
    <source>
        <dbReference type="EMBL" id="RDY05605.1"/>
    </source>
</evidence>
<accession>A0A371HS59</accession>
<name>A0A371HS59_MUCPR</name>
<comment type="caution">
    <text evidence="1">The sequence shown here is derived from an EMBL/GenBank/DDBJ whole genome shotgun (WGS) entry which is preliminary data.</text>
</comment>
<gene>
    <name evidence="1" type="ORF">CR513_10550</name>
</gene>
<sequence length="82" mass="9349">MDNMQGKSIKGQRGDETFQVLGRINDYAYKLDLSIAYGNVSSTFNVANLSLFFVSEEFDSRMNPFEEGGELRSKRKIKTETK</sequence>
<dbReference type="AlphaFoldDB" id="A0A371HS59"/>
<keyword evidence="2" id="KW-1185">Reference proteome</keyword>
<proteinExistence type="predicted"/>
<evidence type="ECO:0000313" key="2">
    <source>
        <dbReference type="Proteomes" id="UP000257109"/>
    </source>
</evidence>
<feature type="non-terminal residue" evidence="1">
    <location>
        <position position="1"/>
    </location>
</feature>